<feature type="region of interest" description="Disordered" evidence="3">
    <location>
        <begin position="1"/>
        <end position="60"/>
    </location>
</feature>
<dbReference type="GO" id="GO:0005737">
    <property type="term" value="C:cytoplasm"/>
    <property type="evidence" value="ECO:0007669"/>
    <property type="project" value="TreeGrafter"/>
</dbReference>
<name>A0A0P1BE27_9BASI</name>
<evidence type="ECO:0000313" key="5">
    <source>
        <dbReference type="Proteomes" id="UP000054845"/>
    </source>
</evidence>
<dbReference type="PANTHER" id="PTHR12828:SF3">
    <property type="entry name" value="PROTEASOME MATURATION PROTEIN"/>
    <property type="match status" value="1"/>
</dbReference>
<keyword evidence="4" id="KW-0647">Proteasome</keyword>
<dbReference type="AlphaFoldDB" id="A0A0P1BE27"/>
<dbReference type="GO" id="GO:0043248">
    <property type="term" value="P:proteasome assembly"/>
    <property type="evidence" value="ECO:0007669"/>
    <property type="project" value="InterPro"/>
</dbReference>
<proteinExistence type="inferred from homology"/>
<dbReference type="Pfam" id="PF05348">
    <property type="entry name" value="UMP1"/>
    <property type="match status" value="1"/>
</dbReference>
<evidence type="ECO:0000313" key="4">
    <source>
        <dbReference type="EMBL" id="CEH14103.1"/>
    </source>
</evidence>
<dbReference type="OrthoDB" id="15001at2759"/>
<dbReference type="Proteomes" id="UP000054845">
    <property type="component" value="Unassembled WGS sequence"/>
</dbReference>
<evidence type="ECO:0000256" key="3">
    <source>
        <dbReference type="SAM" id="MobiDB-lite"/>
    </source>
</evidence>
<comment type="similarity">
    <text evidence="2">Belongs to the POMP/UMP1 family.</text>
</comment>
<dbReference type="InterPro" id="IPR008012">
    <property type="entry name" value="Ump1"/>
</dbReference>
<accession>A0A0P1BE27</accession>
<feature type="compositionally biased region" description="Basic and acidic residues" evidence="3">
    <location>
        <begin position="30"/>
        <end position="58"/>
    </location>
</feature>
<dbReference type="GO" id="GO:0000502">
    <property type="term" value="C:proteasome complex"/>
    <property type="evidence" value="ECO:0007669"/>
    <property type="project" value="UniProtKB-KW"/>
</dbReference>
<keyword evidence="1" id="KW-0143">Chaperone</keyword>
<evidence type="ECO:0000256" key="1">
    <source>
        <dbReference type="ARBA" id="ARBA00023186"/>
    </source>
</evidence>
<dbReference type="EMBL" id="CCYA01000240">
    <property type="protein sequence ID" value="CEH14103.1"/>
    <property type="molecule type" value="Genomic_DNA"/>
</dbReference>
<dbReference type="PANTHER" id="PTHR12828">
    <property type="entry name" value="PROTEASOME MATURATION PROTEIN UMP1"/>
    <property type="match status" value="1"/>
</dbReference>
<dbReference type="GO" id="GO:0005634">
    <property type="term" value="C:nucleus"/>
    <property type="evidence" value="ECO:0007669"/>
    <property type="project" value="TreeGrafter"/>
</dbReference>
<protein>
    <submittedName>
        <fullName evidence="4">Proteasome maturation factor</fullName>
    </submittedName>
</protein>
<reference evidence="4 5" key="1">
    <citation type="submission" date="2014-09" db="EMBL/GenBank/DDBJ databases">
        <authorList>
            <person name="Magalhaes I.L.F."/>
            <person name="Oliveira U."/>
            <person name="Santos F.R."/>
            <person name="Vidigal T.H.D.A."/>
            <person name="Brescovit A.D."/>
            <person name="Santos A.J."/>
        </authorList>
    </citation>
    <scope>NUCLEOTIDE SEQUENCE [LARGE SCALE GENOMIC DNA]</scope>
</reference>
<organism evidence="4 5">
    <name type="scientific">Ceraceosorus bombacis</name>
    <dbReference type="NCBI Taxonomy" id="401625"/>
    <lineage>
        <taxon>Eukaryota</taxon>
        <taxon>Fungi</taxon>
        <taxon>Dikarya</taxon>
        <taxon>Basidiomycota</taxon>
        <taxon>Ustilaginomycotina</taxon>
        <taxon>Exobasidiomycetes</taxon>
        <taxon>Ceraceosorales</taxon>
        <taxon>Ceraceosoraceae</taxon>
        <taxon>Ceraceosorus</taxon>
    </lineage>
</organism>
<evidence type="ECO:0000256" key="2">
    <source>
        <dbReference type="ARBA" id="ARBA00043974"/>
    </source>
</evidence>
<dbReference type="STRING" id="401625.A0A0P1BE27"/>
<sequence length="155" mass="16947">MSSQSMRLVPGPSTSSSVSLEKTSHSVHAGAHDAMRHGPRSLSHENSHAAHHPLESRLEQWNGTRDQLKLNLMRNTYGLGAPMRTMLERGCVVKDGPFPNMHASHAGTHKGLAAMQLDILNGDDETLEPSDFLPTDFAHDNADIHALLDAKSRRS</sequence>
<keyword evidence="5" id="KW-1185">Reference proteome</keyword>